<accession>A0A239P9E2</accession>
<keyword evidence="10" id="KW-1185">Reference proteome</keyword>
<dbReference type="InterPro" id="IPR014305">
    <property type="entry name" value="RNA_pol_sigma-G_actinobac"/>
</dbReference>
<dbReference type="SUPFAM" id="SSF88659">
    <property type="entry name" value="Sigma3 and sigma4 domains of RNA polymerase sigma factors"/>
    <property type="match status" value="1"/>
</dbReference>
<keyword evidence="5" id="KW-0804">Transcription</keyword>
<dbReference type="EMBL" id="FZOD01000104">
    <property type="protein sequence ID" value="SNT63746.1"/>
    <property type="molecule type" value="Genomic_DNA"/>
</dbReference>
<name>A0A239P9E2_9ACTN</name>
<dbReference type="Proteomes" id="UP000198282">
    <property type="component" value="Unassembled WGS sequence"/>
</dbReference>
<dbReference type="NCBIfam" id="TIGR02937">
    <property type="entry name" value="sigma70-ECF"/>
    <property type="match status" value="1"/>
</dbReference>
<proteinExistence type="inferred from homology"/>
<dbReference type="InterPro" id="IPR032710">
    <property type="entry name" value="NTF2-like_dom_sf"/>
</dbReference>
<evidence type="ECO:0000259" key="6">
    <source>
        <dbReference type="Pfam" id="PF04542"/>
    </source>
</evidence>
<dbReference type="InterPro" id="IPR013249">
    <property type="entry name" value="RNA_pol_sigma70_r4_t2"/>
</dbReference>
<evidence type="ECO:0000259" key="8">
    <source>
        <dbReference type="Pfam" id="PF12680"/>
    </source>
</evidence>
<dbReference type="Gene3D" id="3.10.450.50">
    <property type="match status" value="1"/>
</dbReference>
<evidence type="ECO:0000256" key="4">
    <source>
        <dbReference type="ARBA" id="ARBA00023082"/>
    </source>
</evidence>
<dbReference type="InterPro" id="IPR052704">
    <property type="entry name" value="ECF_Sigma-70_Domain"/>
</dbReference>
<evidence type="ECO:0000256" key="2">
    <source>
        <dbReference type="ARBA" id="ARBA00011344"/>
    </source>
</evidence>
<dbReference type="InterPro" id="IPR013325">
    <property type="entry name" value="RNA_pol_sigma_r2"/>
</dbReference>
<organism evidence="9 10">
    <name type="scientific">Streptosporangium subroseum</name>
    <dbReference type="NCBI Taxonomy" id="106412"/>
    <lineage>
        <taxon>Bacteria</taxon>
        <taxon>Bacillati</taxon>
        <taxon>Actinomycetota</taxon>
        <taxon>Actinomycetes</taxon>
        <taxon>Streptosporangiales</taxon>
        <taxon>Streptosporangiaceae</taxon>
        <taxon>Streptosporangium</taxon>
    </lineage>
</organism>
<dbReference type="GO" id="GO:0003677">
    <property type="term" value="F:DNA binding"/>
    <property type="evidence" value="ECO:0007669"/>
    <property type="project" value="InterPro"/>
</dbReference>
<dbReference type="Gene3D" id="1.10.1740.10">
    <property type="match status" value="1"/>
</dbReference>
<comment type="subunit">
    <text evidence="2">Interacts transiently with the RNA polymerase catalytic core formed by RpoA, RpoB, RpoC and RpoZ (2 alpha, 1 beta, 1 beta' and 1 omega subunit) to form the RNA polymerase holoenzyme that can initiate transcription.</text>
</comment>
<gene>
    <name evidence="9" type="ORF">SAMN05216276_110412</name>
</gene>
<dbReference type="RefSeq" id="WP_338055742.1">
    <property type="nucleotide sequence ID" value="NZ_FZOD01000104.1"/>
</dbReference>
<dbReference type="GO" id="GO:0006352">
    <property type="term" value="P:DNA-templated transcription initiation"/>
    <property type="evidence" value="ECO:0007669"/>
    <property type="project" value="InterPro"/>
</dbReference>
<dbReference type="Pfam" id="PF12680">
    <property type="entry name" value="SnoaL_2"/>
    <property type="match status" value="1"/>
</dbReference>
<evidence type="ECO:0000256" key="5">
    <source>
        <dbReference type="ARBA" id="ARBA00023163"/>
    </source>
</evidence>
<dbReference type="InterPro" id="IPR007627">
    <property type="entry name" value="RNA_pol_sigma70_r2"/>
</dbReference>
<feature type="domain" description="RNA polymerase sigma factor 70 region 4 type 2" evidence="7">
    <location>
        <begin position="147"/>
        <end position="199"/>
    </location>
</feature>
<evidence type="ECO:0000313" key="10">
    <source>
        <dbReference type="Proteomes" id="UP000198282"/>
    </source>
</evidence>
<feature type="domain" description="SnoaL-like" evidence="8">
    <location>
        <begin position="222"/>
        <end position="318"/>
    </location>
</feature>
<dbReference type="AlphaFoldDB" id="A0A239P9E2"/>
<reference evidence="9 10" key="1">
    <citation type="submission" date="2017-06" db="EMBL/GenBank/DDBJ databases">
        <authorList>
            <person name="Kim H.J."/>
            <person name="Triplett B.A."/>
        </authorList>
    </citation>
    <scope>NUCLEOTIDE SEQUENCE [LARGE SCALE GENOMIC DNA]</scope>
    <source>
        <strain evidence="9 10">CGMCC 4.2132</strain>
    </source>
</reference>
<dbReference type="CDD" id="cd06171">
    <property type="entry name" value="Sigma70_r4"/>
    <property type="match status" value="1"/>
</dbReference>
<keyword evidence="4" id="KW-0731">Sigma factor</keyword>
<evidence type="ECO:0000256" key="3">
    <source>
        <dbReference type="ARBA" id="ARBA00023015"/>
    </source>
</evidence>
<dbReference type="Gene3D" id="1.10.10.10">
    <property type="entry name" value="Winged helix-like DNA-binding domain superfamily/Winged helix DNA-binding domain"/>
    <property type="match status" value="1"/>
</dbReference>
<evidence type="ECO:0000259" key="7">
    <source>
        <dbReference type="Pfam" id="PF08281"/>
    </source>
</evidence>
<feature type="domain" description="RNA polymerase sigma-70 region 2" evidence="6">
    <location>
        <begin position="28"/>
        <end position="92"/>
    </location>
</feature>
<comment type="similarity">
    <text evidence="1">Belongs to the sigma-70 factor family. ECF subfamily.</text>
</comment>
<dbReference type="SUPFAM" id="SSF88946">
    <property type="entry name" value="Sigma2 domain of RNA polymerase sigma factors"/>
    <property type="match status" value="1"/>
</dbReference>
<dbReference type="InterPro" id="IPR013324">
    <property type="entry name" value="RNA_pol_sigma_r3/r4-like"/>
</dbReference>
<sequence length="349" mass="38246">MAITPVRIGTIATSEDMDSEGFDRLTDPYRPELLAHCYRILGSVHDAEDLVQETYLRAWRAYDGFGGRSSLRFWLYRIATNVCLTALEHRSRRFLPAGLGAPGDDPDETSGLPGSEVAWVQPLPGPTSDATANDPASIVVSRGSVRLALVVALQQLPPKQRVVLILRDVLAWRASEVAELLDTTTTAVNSALQRARAHLERVAPTEDDITEPLDADHRALLDQYVKAFENADIDTLMRVLHSDVTLEMPPEPLWFAGREAVGRFVASRIFVGPGVLRLLPVTANGQPALATYWRGEDGVFRAHAIQVLTMSEDRVARMVIFREPSLFPAFGLPRDLGVAGTAPHDSAPA</sequence>
<dbReference type="SUPFAM" id="SSF54427">
    <property type="entry name" value="NTF2-like"/>
    <property type="match status" value="1"/>
</dbReference>
<dbReference type="PANTHER" id="PTHR30173">
    <property type="entry name" value="SIGMA 19 FACTOR"/>
    <property type="match status" value="1"/>
</dbReference>
<evidence type="ECO:0000256" key="1">
    <source>
        <dbReference type="ARBA" id="ARBA00010641"/>
    </source>
</evidence>
<keyword evidence="3" id="KW-0805">Transcription regulation</keyword>
<dbReference type="InterPro" id="IPR037401">
    <property type="entry name" value="SnoaL-like"/>
</dbReference>
<dbReference type="PANTHER" id="PTHR30173:SF36">
    <property type="entry name" value="ECF RNA POLYMERASE SIGMA FACTOR SIGJ"/>
    <property type="match status" value="1"/>
</dbReference>
<dbReference type="NCBIfam" id="TIGR02960">
    <property type="entry name" value="SigX5"/>
    <property type="match status" value="1"/>
</dbReference>
<dbReference type="Pfam" id="PF08281">
    <property type="entry name" value="Sigma70_r4_2"/>
    <property type="match status" value="1"/>
</dbReference>
<dbReference type="InterPro" id="IPR036388">
    <property type="entry name" value="WH-like_DNA-bd_sf"/>
</dbReference>
<evidence type="ECO:0000313" key="9">
    <source>
        <dbReference type="EMBL" id="SNT63746.1"/>
    </source>
</evidence>
<dbReference type="NCBIfam" id="NF006089">
    <property type="entry name" value="PRK08241.1"/>
    <property type="match status" value="1"/>
</dbReference>
<dbReference type="InterPro" id="IPR014284">
    <property type="entry name" value="RNA_pol_sigma-70_dom"/>
</dbReference>
<dbReference type="GO" id="GO:0016987">
    <property type="term" value="F:sigma factor activity"/>
    <property type="evidence" value="ECO:0007669"/>
    <property type="project" value="UniProtKB-KW"/>
</dbReference>
<dbReference type="Pfam" id="PF04542">
    <property type="entry name" value="Sigma70_r2"/>
    <property type="match status" value="1"/>
</dbReference>
<protein>
    <submittedName>
        <fullName evidence="9">RNA polymerase, sigma subunit, ECF family</fullName>
    </submittedName>
</protein>